<keyword evidence="3" id="KW-1003">Cell membrane</keyword>
<evidence type="ECO:0000256" key="3">
    <source>
        <dbReference type="ARBA" id="ARBA00022475"/>
    </source>
</evidence>
<feature type="transmembrane region" description="Helical" evidence="7">
    <location>
        <begin position="264"/>
        <end position="289"/>
    </location>
</feature>
<feature type="transmembrane region" description="Helical" evidence="7">
    <location>
        <begin position="92"/>
        <end position="115"/>
    </location>
</feature>
<protein>
    <submittedName>
        <fullName evidence="8">Arabinose efflux permease family protein</fullName>
    </submittedName>
</protein>
<name>H5XI13_9PSEU</name>
<dbReference type="HOGENOM" id="CLU_034180_13_4_11"/>
<dbReference type="Gene3D" id="1.20.1250.20">
    <property type="entry name" value="MFS general substrate transporter like domains"/>
    <property type="match status" value="1"/>
</dbReference>
<dbReference type="eggNOG" id="COG2814">
    <property type="taxonomic scope" value="Bacteria"/>
</dbReference>
<proteinExistence type="predicted"/>
<dbReference type="PANTHER" id="PTHR23513">
    <property type="entry name" value="INTEGRAL MEMBRANE EFFLUX PROTEIN-RELATED"/>
    <property type="match status" value="1"/>
</dbReference>
<evidence type="ECO:0000256" key="1">
    <source>
        <dbReference type="ARBA" id="ARBA00004651"/>
    </source>
</evidence>
<evidence type="ECO:0000313" key="9">
    <source>
        <dbReference type="Proteomes" id="UP000002791"/>
    </source>
</evidence>
<dbReference type="EMBL" id="CM001440">
    <property type="protein sequence ID" value="EHR60643.1"/>
    <property type="molecule type" value="Genomic_DNA"/>
</dbReference>
<dbReference type="PANTHER" id="PTHR23513:SF6">
    <property type="entry name" value="MAJOR FACILITATOR SUPERFAMILY ASSOCIATED DOMAIN-CONTAINING PROTEIN"/>
    <property type="match status" value="1"/>
</dbReference>
<feature type="transmembrane region" description="Helical" evidence="7">
    <location>
        <begin position="177"/>
        <end position="198"/>
    </location>
</feature>
<dbReference type="InterPro" id="IPR036259">
    <property type="entry name" value="MFS_trans_sf"/>
</dbReference>
<evidence type="ECO:0000256" key="7">
    <source>
        <dbReference type="SAM" id="Phobius"/>
    </source>
</evidence>
<keyword evidence="9" id="KW-1185">Reference proteome</keyword>
<evidence type="ECO:0000256" key="6">
    <source>
        <dbReference type="ARBA" id="ARBA00023136"/>
    </source>
</evidence>
<evidence type="ECO:0000313" key="8">
    <source>
        <dbReference type="EMBL" id="EHR60643.1"/>
    </source>
</evidence>
<feature type="transmembrane region" description="Helical" evidence="7">
    <location>
        <begin position="321"/>
        <end position="344"/>
    </location>
</feature>
<keyword evidence="6 7" id="KW-0472">Membrane</keyword>
<evidence type="ECO:0000256" key="5">
    <source>
        <dbReference type="ARBA" id="ARBA00022989"/>
    </source>
</evidence>
<dbReference type="CDD" id="cd06173">
    <property type="entry name" value="MFS_MefA_like"/>
    <property type="match status" value="1"/>
</dbReference>
<evidence type="ECO:0000256" key="2">
    <source>
        <dbReference type="ARBA" id="ARBA00022448"/>
    </source>
</evidence>
<keyword evidence="4 7" id="KW-0812">Transmembrane</keyword>
<feature type="transmembrane region" description="Helical" evidence="7">
    <location>
        <begin position="231"/>
        <end position="252"/>
    </location>
</feature>
<dbReference type="SUPFAM" id="SSF103473">
    <property type="entry name" value="MFS general substrate transporter"/>
    <property type="match status" value="1"/>
</dbReference>
<comment type="subcellular location">
    <subcellularLocation>
        <location evidence="1">Cell membrane</location>
        <topology evidence="1">Multi-pass membrane protein</topology>
    </subcellularLocation>
</comment>
<feature type="transmembrane region" description="Helical" evidence="7">
    <location>
        <begin position="57"/>
        <end position="80"/>
    </location>
</feature>
<reference evidence="8 9" key="1">
    <citation type="submission" date="2011-11" db="EMBL/GenBank/DDBJ databases">
        <title>The Noncontiguous Finished sequence of Saccharomonospora cyanea NA-134.</title>
        <authorList>
            <consortium name="US DOE Joint Genome Institute"/>
            <person name="Lucas S."/>
            <person name="Han J."/>
            <person name="Lapidus A."/>
            <person name="Cheng J.-F."/>
            <person name="Goodwin L."/>
            <person name="Pitluck S."/>
            <person name="Peters L."/>
            <person name="Ovchinnikova G."/>
            <person name="Lu M."/>
            <person name="Detter J.C."/>
            <person name="Han C."/>
            <person name="Tapia R."/>
            <person name="Land M."/>
            <person name="Hauser L."/>
            <person name="Kyrpides N."/>
            <person name="Ivanova N."/>
            <person name="Pagani I."/>
            <person name="Brambilla E.-M."/>
            <person name="Klenk H.-P."/>
            <person name="Woyke T."/>
        </authorList>
    </citation>
    <scope>NUCLEOTIDE SEQUENCE [LARGE SCALE GENOMIC DNA]</scope>
    <source>
        <strain evidence="8 9">NA-134</strain>
    </source>
</reference>
<dbReference type="RefSeq" id="WP_005455411.1">
    <property type="nucleotide sequence ID" value="NZ_CM001440.1"/>
</dbReference>
<keyword evidence="2" id="KW-0813">Transport</keyword>
<dbReference type="GO" id="GO:0005886">
    <property type="term" value="C:plasma membrane"/>
    <property type="evidence" value="ECO:0007669"/>
    <property type="project" value="UniProtKB-SubCell"/>
</dbReference>
<dbReference type="Proteomes" id="UP000002791">
    <property type="component" value="Chromosome"/>
</dbReference>
<gene>
    <name evidence="8" type="ORF">SaccyDRAFT_1745</name>
</gene>
<organism evidence="8 9">
    <name type="scientific">Saccharomonospora cyanea NA-134</name>
    <dbReference type="NCBI Taxonomy" id="882082"/>
    <lineage>
        <taxon>Bacteria</taxon>
        <taxon>Bacillati</taxon>
        <taxon>Actinomycetota</taxon>
        <taxon>Actinomycetes</taxon>
        <taxon>Pseudonocardiales</taxon>
        <taxon>Pseudonocardiaceae</taxon>
        <taxon>Saccharomonospora</taxon>
    </lineage>
</organism>
<feature type="transmembrane region" description="Helical" evidence="7">
    <location>
        <begin position="386"/>
        <end position="407"/>
    </location>
</feature>
<feature type="transmembrane region" description="Helical" evidence="7">
    <location>
        <begin position="356"/>
        <end position="380"/>
    </location>
</feature>
<sequence>MTAAPGSVAGPPQADRPLRKNRDFRLLWLSAGFSQLGARMSVVVFPLLVIWHSGSTFGAGVVAFAGLLPMLLVQLPAGVFVDRWDRRRVMRLCDLVAAAGMVSAAVLLAAGVVWLPHLCAVAFLEGACMIFYQVAERAAVRNVVAPEHLPLAVSRNEARSRIAGMLGQPAGSGLFAVLWWLPFAATAVGHLLSLFGLGRVKRPFQTERVERVRRFRSELTEGLRWLWSQRFLRYTTLLVAVTNFLAQTVNMAPMVVIKETGGSAALVGLVGTIGGVGGVLGAMCGSWLLRRLSLGGLVILDLATRSVLVPAMAFTTSLPLLFAPFAVMSFTGAVLNVGAGAYMAQVVPDEIHGRAMSAVLMTSWGANSAGALAAGVLLGVLSTTGALLTVTAVLVASTLLAVLTPSVRRADISVPR</sequence>
<dbReference type="OrthoDB" id="4544213at2"/>
<keyword evidence="5 7" id="KW-1133">Transmembrane helix</keyword>
<feature type="transmembrane region" description="Helical" evidence="7">
    <location>
        <begin position="26"/>
        <end position="51"/>
    </location>
</feature>
<accession>H5XI13</accession>
<dbReference type="AlphaFoldDB" id="H5XI13"/>
<dbReference type="Pfam" id="PF05977">
    <property type="entry name" value="MFS_3"/>
    <property type="match status" value="1"/>
</dbReference>
<feature type="transmembrane region" description="Helical" evidence="7">
    <location>
        <begin position="296"/>
        <end position="315"/>
    </location>
</feature>
<dbReference type="InterPro" id="IPR010290">
    <property type="entry name" value="TM_effector"/>
</dbReference>
<evidence type="ECO:0000256" key="4">
    <source>
        <dbReference type="ARBA" id="ARBA00022692"/>
    </source>
</evidence>
<dbReference type="STRING" id="882082.SaccyDRAFT_1745"/>